<dbReference type="PANTHER" id="PTHR45755">
    <property type="match status" value="1"/>
</dbReference>
<evidence type="ECO:0000259" key="9">
    <source>
        <dbReference type="Pfam" id="PF01545"/>
    </source>
</evidence>
<dbReference type="GO" id="GO:0005385">
    <property type="term" value="F:zinc ion transmembrane transporter activity"/>
    <property type="evidence" value="ECO:0007669"/>
    <property type="project" value="InterPro"/>
</dbReference>
<sequence>MHTQSLEPWQHHHVFGQDRPHGGERRVLLVAVLTAVMMVVEIVGGIAFGSMALLADGLHMGSHFAALSIAYVAYVYARRHATDHRFSFGTGKINALAGYSSALLLALFALVMAAECAERLLSPVPIAFSDALLVAVVGLVVNGVSALLLGHREDDDHAGHGHQPGHTHAGHHAHDHTPQQGKGHHHDHEQARPRDHNLRGAYLHVIADALTSVLAILALLGGKYFGWSWLDATIGIVGAVMVGHWALGLLRSSGFVLLDREVEESVTATVRAAIESDDARVADLHLWSVGTAGYAAALSVVSEQPLTAEDYKRRLPPAARIVHATVEVHRCPGDADKAQCLDREGN</sequence>
<dbReference type="InterPro" id="IPR045316">
    <property type="entry name" value="Msc2-like"/>
</dbReference>
<name>A0A7H1N2G0_9PROT</name>
<evidence type="ECO:0000256" key="4">
    <source>
        <dbReference type="ARBA" id="ARBA00022989"/>
    </source>
</evidence>
<comment type="subcellular location">
    <subcellularLocation>
        <location evidence="1">Membrane</location>
        <topology evidence="1">Multi-pass membrane protein</topology>
    </subcellularLocation>
</comment>
<dbReference type="GO" id="GO:0016020">
    <property type="term" value="C:membrane"/>
    <property type="evidence" value="ECO:0007669"/>
    <property type="project" value="UniProtKB-SubCell"/>
</dbReference>
<feature type="compositionally biased region" description="Basic residues" evidence="7">
    <location>
        <begin position="163"/>
        <end position="174"/>
    </location>
</feature>
<dbReference type="InterPro" id="IPR027469">
    <property type="entry name" value="Cation_efflux_TMD_sf"/>
</dbReference>
<evidence type="ECO:0000256" key="1">
    <source>
        <dbReference type="ARBA" id="ARBA00004141"/>
    </source>
</evidence>
<keyword evidence="11" id="KW-1185">Reference proteome</keyword>
<evidence type="ECO:0000313" key="11">
    <source>
        <dbReference type="Proteomes" id="UP000516369"/>
    </source>
</evidence>
<dbReference type="EMBL" id="CP053923">
    <property type="protein sequence ID" value="QNT69896.1"/>
    <property type="molecule type" value="Genomic_DNA"/>
</dbReference>
<evidence type="ECO:0000256" key="6">
    <source>
        <dbReference type="ARBA" id="ARBA00023136"/>
    </source>
</evidence>
<dbReference type="RefSeq" id="WP_190260407.1">
    <property type="nucleotide sequence ID" value="NZ_CP053923.1"/>
</dbReference>
<dbReference type="NCBIfam" id="TIGR01297">
    <property type="entry name" value="CDF"/>
    <property type="match status" value="1"/>
</dbReference>
<keyword evidence="4 8" id="KW-1133">Transmembrane helix</keyword>
<reference evidence="10 11" key="1">
    <citation type="submission" date="2020-05" db="EMBL/GenBank/DDBJ databases">
        <title>Complete closed genome sequence of Defluviicoccus vanus.</title>
        <authorList>
            <person name="Bessarab I."/>
            <person name="Arumugam K."/>
            <person name="Maszenan A.M."/>
            <person name="Seviour R.J."/>
            <person name="Williams R.B."/>
        </authorList>
    </citation>
    <scope>NUCLEOTIDE SEQUENCE [LARGE SCALE GENOMIC DNA]</scope>
    <source>
        <strain evidence="10 11">Ben 114</strain>
    </source>
</reference>
<protein>
    <submittedName>
        <fullName evidence="10">CDF family Co(II)/Ni(II) efflux transporter DmeF</fullName>
    </submittedName>
</protein>
<feature type="domain" description="Cation efflux protein transmembrane" evidence="9">
    <location>
        <begin position="28"/>
        <end position="258"/>
    </location>
</feature>
<evidence type="ECO:0000256" key="7">
    <source>
        <dbReference type="SAM" id="MobiDB-lite"/>
    </source>
</evidence>
<evidence type="ECO:0000256" key="2">
    <source>
        <dbReference type="ARBA" id="ARBA00022448"/>
    </source>
</evidence>
<dbReference type="Proteomes" id="UP000516369">
    <property type="component" value="Chromosome"/>
</dbReference>
<feature type="transmembrane region" description="Helical" evidence="8">
    <location>
        <begin position="27"/>
        <end position="54"/>
    </location>
</feature>
<dbReference type="InterPro" id="IPR002524">
    <property type="entry name" value="Cation_efflux"/>
</dbReference>
<dbReference type="NCBIfam" id="NF033827">
    <property type="entry name" value="CDF_efflux_DmeF"/>
    <property type="match status" value="1"/>
</dbReference>
<evidence type="ECO:0000313" key="10">
    <source>
        <dbReference type="EMBL" id="QNT69896.1"/>
    </source>
</evidence>
<dbReference type="InterPro" id="IPR058533">
    <property type="entry name" value="Cation_efflux_TM"/>
</dbReference>
<feature type="transmembrane region" description="Helical" evidence="8">
    <location>
        <begin position="96"/>
        <end position="114"/>
    </location>
</feature>
<feature type="transmembrane region" description="Helical" evidence="8">
    <location>
        <begin position="201"/>
        <end position="221"/>
    </location>
</feature>
<dbReference type="SUPFAM" id="SSF161111">
    <property type="entry name" value="Cation efflux protein transmembrane domain-like"/>
    <property type="match status" value="1"/>
</dbReference>
<evidence type="ECO:0000256" key="8">
    <source>
        <dbReference type="SAM" id="Phobius"/>
    </source>
</evidence>
<feature type="transmembrane region" description="Helical" evidence="8">
    <location>
        <begin position="126"/>
        <end position="149"/>
    </location>
</feature>
<dbReference type="Gene3D" id="1.20.1510.10">
    <property type="entry name" value="Cation efflux protein transmembrane domain"/>
    <property type="match status" value="1"/>
</dbReference>
<gene>
    <name evidence="10" type="primary">dmeF</name>
    <name evidence="10" type="ORF">HQ394_11900</name>
</gene>
<feature type="transmembrane region" description="Helical" evidence="8">
    <location>
        <begin position="227"/>
        <end position="250"/>
    </location>
</feature>
<dbReference type="PANTHER" id="PTHR45755:SF4">
    <property type="entry name" value="ZINC TRANSPORTER 7"/>
    <property type="match status" value="1"/>
</dbReference>
<keyword evidence="6 8" id="KW-0472">Membrane</keyword>
<accession>A0A7H1N2G0</accession>
<feature type="region of interest" description="Disordered" evidence="7">
    <location>
        <begin position="155"/>
        <end position="192"/>
    </location>
</feature>
<organism evidence="10 11">
    <name type="scientific">Defluviicoccus vanus</name>
    <dbReference type="NCBI Taxonomy" id="111831"/>
    <lineage>
        <taxon>Bacteria</taxon>
        <taxon>Pseudomonadati</taxon>
        <taxon>Pseudomonadota</taxon>
        <taxon>Alphaproteobacteria</taxon>
        <taxon>Rhodospirillales</taxon>
        <taxon>Rhodospirillaceae</taxon>
        <taxon>Defluviicoccus</taxon>
    </lineage>
</organism>
<keyword evidence="5" id="KW-0406">Ion transport</keyword>
<evidence type="ECO:0000256" key="3">
    <source>
        <dbReference type="ARBA" id="ARBA00022692"/>
    </source>
</evidence>
<dbReference type="GO" id="GO:0006882">
    <property type="term" value="P:intracellular zinc ion homeostasis"/>
    <property type="evidence" value="ECO:0007669"/>
    <property type="project" value="InterPro"/>
</dbReference>
<dbReference type="AlphaFoldDB" id="A0A7H1N2G0"/>
<keyword evidence="3 8" id="KW-0812">Transmembrane</keyword>
<feature type="transmembrane region" description="Helical" evidence="8">
    <location>
        <begin position="60"/>
        <end position="76"/>
    </location>
</feature>
<dbReference type="KEGG" id="dvn:HQ394_11900"/>
<keyword evidence="2" id="KW-0813">Transport</keyword>
<proteinExistence type="predicted"/>
<dbReference type="Pfam" id="PF01545">
    <property type="entry name" value="Cation_efflux"/>
    <property type="match status" value="1"/>
</dbReference>
<evidence type="ECO:0000256" key="5">
    <source>
        <dbReference type="ARBA" id="ARBA00023065"/>
    </source>
</evidence>